<protein>
    <submittedName>
        <fullName evidence="1">Unnamed protein product</fullName>
    </submittedName>
</protein>
<organism evidence="1 2">
    <name type="scientific">Ambrosiozyma monospora</name>
    <name type="common">Yeast</name>
    <name type="synonym">Endomycopsis monosporus</name>
    <dbReference type="NCBI Taxonomy" id="43982"/>
    <lineage>
        <taxon>Eukaryota</taxon>
        <taxon>Fungi</taxon>
        <taxon>Dikarya</taxon>
        <taxon>Ascomycota</taxon>
        <taxon>Saccharomycotina</taxon>
        <taxon>Pichiomycetes</taxon>
        <taxon>Pichiales</taxon>
        <taxon>Pichiaceae</taxon>
        <taxon>Ambrosiozyma</taxon>
    </lineage>
</organism>
<dbReference type="EMBL" id="BSXU01001181">
    <property type="protein sequence ID" value="GMG24705.1"/>
    <property type="molecule type" value="Genomic_DNA"/>
</dbReference>
<reference evidence="1" key="1">
    <citation type="submission" date="2023-04" db="EMBL/GenBank/DDBJ databases">
        <title>Ambrosiozyma monospora NBRC 1965.</title>
        <authorList>
            <person name="Ichikawa N."/>
            <person name="Sato H."/>
            <person name="Tonouchi N."/>
        </authorList>
    </citation>
    <scope>NUCLEOTIDE SEQUENCE</scope>
    <source>
        <strain evidence="1">NBRC 1965</strain>
    </source>
</reference>
<evidence type="ECO:0000313" key="2">
    <source>
        <dbReference type="Proteomes" id="UP001165063"/>
    </source>
</evidence>
<keyword evidence="2" id="KW-1185">Reference proteome</keyword>
<comment type="caution">
    <text evidence="1">The sequence shown here is derived from an EMBL/GenBank/DDBJ whole genome shotgun (WGS) entry which is preliminary data.</text>
</comment>
<evidence type="ECO:0000313" key="1">
    <source>
        <dbReference type="EMBL" id="GMG24705.1"/>
    </source>
</evidence>
<dbReference type="AlphaFoldDB" id="A0A9W6YQQ3"/>
<accession>A0A9W6YQQ3</accession>
<name>A0A9W6YQQ3_AMBMO</name>
<proteinExistence type="predicted"/>
<sequence>MNSKNSFITFVNKLFHQLEGKNRYLCNISVVFTSTLMKITKDCIRLIKLENDKNSNCKNYIESKFFETLKTTESNGMISLTSYEDEAPRNNFNRLFVVPDHFTRALAANQQICNENVFSFRAYSSSTTPITRQRCVEALKKFRVALVESLTDANKAIKESRRPLTTAIGENTLTDVEGKEYFRVTAIPSQRLKESDMDFIYHQLLESSIDEVEFKTKPKDVFENAAVVQFDIPFALDDIREEVLEEVTAARAKIFGPEVVFMEPSDDEIDQGHSNLVTQATCLLDMHNEEVLPMYVPFKLKKGEQEVTTVKVNIHLLSNVRFCSICKATKHSTRDFPLNKACSACKKHRRAANHLKLYCPYMERELEQEIIGQLSKGQKNS</sequence>
<dbReference type="Proteomes" id="UP001165063">
    <property type="component" value="Unassembled WGS sequence"/>
</dbReference>
<gene>
    <name evidence="1" type="ORF">Amon01_000298500</name>
</gene>